<dbReference type="Proteomes" id="UP000587586">
    <property type="component" value="Unassembled WGS sequence"/>
</dbReference>
<dbReference type="SMART" id="SM00091">
    <property type="entry name" value="PAS"/>
    <property type="match status" value="2"/>
</dbReference>
<evidence type="ECO:0000256" key="4">
    <source>
        <dbReference type="ARBA" id="ARBA00022692"/>
    </source>
</evidence>
<accession>A0A6V8N750</accession>
<dbReference type="PROSITE" id="PS50109">
    <property type="entry name" value="HIS_KIN"/>
    <property type="match status" value="1"/>
</dbReference>
<dbReference type="PROSITE" id="PS50112">
    <property type="entry name" value="PAS"/>
    <property type="match status" value="2"/>
</dbReference>
<dbReference type="InterPro" id="IPR050482">
    <property type="entry name" value="Sensor_HK_TwoCompSys"/>
</dbReference>
<feature type="coiled-coil region" evidence="11">
    <location>
        <begin position="439"/>
        <end position="466"/>
    </location>
</feature>
<keyword evidence="10 12" id="KW-0472">Membrane</keyword>
<comment type="caution">
    <text evidence="16">The sequence shown here is derived from an EMBL/GenBank/DDBJ whole genome shotgun (WGS) entry which is preliminary data.</text>
</comment>
<evidence type="ECO:0000256" key="12">
    <source>
        <dbReference type="SAM" id="Phobius"/>
    </source>
</evidence>
<dbReference type="PANTHER" id="PTHR24421:SF58">
    <property type="entry name" value="SIGNAL TRANSDUCTION HISTIDINE-PROTEIN KINASE_PHOSPHATASE UHPB"/>
    <property type="match status" value="1"/>
</dbReference>
<dbReference type="Pfam" id="PF08447">
    <property type="entry name" value="PAS_3"/>
    <property type="match status" value="2"/>
</dbReference>
<dbReference type="GO" id="GO:0016020">
    <property type="term" value="C:membrane"/>
    <property type="evidence" value="ECO:0007669"/>
    <property type="project" value="UniProtKB-SubCell"/>
</dbReference>
<dbReference type="Gene3D" id="1.20.5.1930">
    <property type="match status" value="1"/>
</dbReference>
<evidence type="ECO:0000256" key="8">
    <source>
        <dbReference type="ARBA" id="ARBA00022989"/>
    </source>
</evidence>
<dbReference type="Pfam" id="PF13493">
    <property type="entry name" value="DUF4118"/>
    <property type="match status" value="1"/>
</dbReference>
<keyword evidence="5" id="KW-0547">Nucleotide-binding</keyword>
<keyword evidence="8 12" id="KW-1133">Transmembrane helix</keyword>
<keyword evidence="2" id="KW-0597">Phosphoprotein</keyword>
<keyword evidence="6" id="KW-0418">Kinase</keyword>
<feature type="domain" description="PAC" evidence="15">
    <location>
        <begin position="396"/>
        <end position="448"/>
    </location>
</feature>
<feature type="transmembrane region" description="Helical" evidence="12">
    <location>
        <begin position="48"/>
        <end position="76"/>
    </location>
</feature>
<dbReference type="CDD" id="cd16917">
    <property type="entry name" value="HATPase_UhpB-NarQ-NarX-like"/>
    <property type="match status" value="1"/>
</dbReference>
<dbReference type="CDD" id="cd00130">
    <property type="entry name" value="PAS"/>
    <property type="match status" value="2"/>
</dbReference>
<keyword evidence="7" id="KW-0067">ATP-binding</keyword>
<feature type="domain" description="PAS" evidence="14">
    <location>
        <begin position="322"/>
        <end position="394"/>
    </location>
</feature>
<dbReference type="InterPro" id="IPR000014">
    <property type="entry name" value="PAS"/>
</dbReference>
<feature type="transmembrane region" description="Helical" evidence="12">
    <location>
        <begin position="9"/>
        <end position="28"/>
    </location>
</feature>
<dbReference type="Gene3D" id="3.30.450.20">
    <property type="entry name" value="PAS domain"/>
    <property type="match status" value="2"/>
</dbReference>
<dbReference type="InterPro" id="IPR036890">
    <property type="entry name" value="HATPase_C_sf"/>
</dbReference>
<dbReference type="PROSITE" id="PS50113">
    <property type="entry name" value="PAC"/>
    <property type="match status" value="2"/>
</dbReference>
<evidence type="ECO:0000259" key="15">
    <source>
        <dbReference type="PROSITE" id="PS50113"/>
    </source>
</evidence>
<dbReference type="SMART" id="SM00387">
    <property type="entry name" value="HATPase_c"/>
    <property type="match status" value="1"/>
</dbReference>
<name>A0A6V8N750_9BACT</name>
<evidence type="ECO:0000256" key="10">
    <source>
        <dbReference type="ARBA" id="ARBA00023136"/>
    </source>
</evidence>
<feature type="domain" description="PAS" evidence="14">
    <location>
        <begin position="196"/>
        <end position="266"/>
    </location>
</feature>
<dbReference type="RefSeq" id="WP_183359928.1">
    <property type="nucleotide sequence ID" value="NZ_BLXZ01000002.1"/>
</dbReference>
<dbReference type="Pfam" id="PF02518">
    <property type="entry name" value="HATPase_c"/>
    <property type="match status" value="1"/>
</dbReference>
<feature type="domain" description="PAC" evidence="15">
    <location>
        <begin position="269"/>
        <end position="321"/>
    </location>
</feature>
<feature type="coiled-coil region" evidence="11">
    <location>
        <begin position="137"/>
        <end position="186"/>
    </location>
</feature>
<evidence type="ECO:0000313" key="16">
    <source>
        <dbReference type="EMBL" id="GFO67373.1"/>
    </source>
</evidence>
<evidence type="ECO:0000256" key="3">
    <source>
        <dbReference type="ARBA" id="ARBA00022679"/>
    </source>
</evidence>
<dbReference type="Pfam" id="PF07730">
    <property type="entry name" value="HisKA_3"/>
    <property type="match status" value="1"/>
</dbReference>
<evidence type="ECO:0000259" key="13">
    <source>
        <dbReference type="PROSITE" id="PS50109"/>
    </source>
</evidence>
<gene>
    <name evidence="16" type="ORF">GMLC_09520</name>
</gene>
<dbReference type="GO" id="GO:0005524">
    <property type="term" value="F:ATP binding"/>
    <property type="evidence" value="ECO:0007669"/>
    <property type="project" value="UniProtKB-KW"/>
</dbReference>
<dbReference type="InterPro" id="IPR000700">
    <property type="entry name" value="PAS-assoc_C"/>
</dbReference>
<dbReference type="InterPro" id="IPR038318">
    <property type="entry name" value="KdpD_sf"/>
</dbReference>
<dbReference type="InterPro" id="IPR011712">
    <property type="entry name" value="Sig_transdc_His_kin_sub3_dim/P"/>
</dbReference>
<evidence type="ECO:0000256" key="5">
    <source>
        <dbReference type="ARBA" id="ARBA00022741"/>
    </source>
</evidence>
<dbReference type="SMART" id="SM00086">
    <property type="entry name" value="PAC"/>
    <property type="match status" value="2"/>
</dbReference>
<feature type="transmembrane region" description="Helical" evidence="12">
    <location>
        <begin position="88"/>
        <end position="105"/>
    </location>
</feature>
<dbReference type="GO" id="GO:0000155">
    <property type="term" value="F:phosphorelay sensor kinase activity"/>
    <property type="evidence" value="ECO:0007669"/>
    <property type="project" value="InterPro"/>
</dbReference>
<keyword evidence="11" id="KW-0175">Coiled coil</keyword>
<dbReference type="Gene3D" id="3.30.565.10">
    <property type="entry name" value="Histidine kinase-like ATPase, C-terminal domain"/>
    <property type="match status" value="1"/>
</dbReference>
<dbReference type="AlphaFoldDB" id="A0A6V8N750"/>
<reference evidence="17" key="1">
    <citation type="submission" date="2020-06" db="EMBL/GenBank/DDBJ databases">
        <title>Draft genomic sequecing of Geomonas sp. Red745.</title>
        <authorList>
            <person name="Itoh H."/>
            <person name="Xu Z.X."/>
            <person name="Ushijima N."/>
            <person name="Masuda Y."/>
            <person name="Shiratori Y."/>
            <person name="Senoo K."/>
        </authorList>
    </citation>
    <scope>NUCLEOTIDE SEQUENCE [LARGE SCALE GENOMIC DNA]</scope>
    <source>
        <strain evidence="17">Red745</strain>
    </source>
</reference>
<keyword evidence="17" id="KW-1185">Reference proteome</keyword>
<organism evidence="16 17">
    <name type="scientific">Geomonas limicola</name>
    <dbReference type="NCBI Taxonomy" id="2740186"/>
    <lineage>
        <taxon>Bacteria</taxon>
        <taxon>Pseudomonadati</taxon>
        <taxon>Thermodesulfobacteriota</taxon>
        <taxon>Desulfuromonadia</taxon>
        <taxon>Geobacterales</taxon>
        <taxon>Geobacteraceae</taxon>
        <taxon>Geomonas</taxon>
    </lineage>
</organism>
<dbReference type="EMBL" id="BLXZ01000002">
    <property type="protein sequence ID" value="GFO67373.1"/>
    <property type="molecule type" value="Genomic_DNA"/>
</dbReference>
<dbReference type="GO" id="GO:0046983">
    <property type="term" value="F:protein dimerization activity"/>
    <property type="evidence" value="ECO:0007669"/>
    <property type="project" value="InterPro"/>
</dbReference>
<dbReference type="InterPro" id="IPR001610">
    <property type="entry name" value="PAC"/>
</dbReference>
<dbReference type="InterPro" id="IPR003594">
    <property type="entry name" value="HATPase_dom"/>
</dbReference>
<keyword evidence="4 12" id="KW-0812">Transmembrane</keyword>
<dbReference type="PANTHER" id="PTHR24421">
    <property type="entry name" value="NITRATE/NITRITE SENSOR PROTEIN NARX-RELATED"/>
    <property type="match status" value="1"/>
</dbReference>
<evidence type="ECO:0000256" key="9">
    <source>
        <dbReference type="ARBA" id="ARBA00023012"/>
    </source>
</evidence>
<dbReference type="NCBIfam" id="TIGR00229">
    <property type="entry name" value="sensory_box"/>
    <property type="match status" value="2"/>
</dbReference>
<keyword evidence="3" id="KW-0808">Transferase</keyword>
<evidence type="ECO:0000259" key="14">
    <source>
        <dbReference type="PROSITE" id="PS50112"/>
    </source>
</evidence>
<evidence type="ECO:0000256" key="11">
    <source>
        <dbReference type="SAM" id="Coils"/>
    </source>
</evidence>
<dbReference type="InterPro" id="IPR005467">
    <property type="entry name" value="His_kinase_dom"/>
</dbReference>
<dbReference type="SUPFAM" id="SSF55874">
    <property type="entry name" value="ATPase domain of HSP90 chaperone/DNA topoisomerase II/histidine kinase"/>
    <property type="match status" value="1"/>
</dbReference>
<evidence type="ECO:0000256" key="7">
    <source>
        <dbReference type="ARBA" id="ARBA00022840"/>
    </source>
</evidence>
<dbReference type="InterPro" id="IPR035965">
    <property type="entry name" value="PAS-like_dom_sf"/>
</dbReference>
<proteinExistence type="predicted"/>
<dbReference type="Gene3D" id="1.20.120.620">
    <property type="entry name" value="Backbone structure of the membrane domain of e. Coli histidine kinase receptor kdpd"/>
    <property type="match status" value="1"/>
</dbReference>
<dbReference type="SUPFAM" id="SSF55785">
    <property type="entry name" value="PYP-like sensor domain (PAS domain)"/>
    <property type="match status" value="2"/>
</dbReference>
<keyword evidence="9" id="KW-0902">Two-component regulatory system</keyword>
<evidence type="ECO:0000256" key="1">
    <source>
        <dbReference type="ARBA" id="ARBA00004141"/>
    </source>
</evidence>
<dbReference type="InterPro" id="IPR025201">
    <property type="entry name" value="KdpD_TM"/>
</dbReference>
<evidence type="ECO:0000313" key="17">
    <source>
        <dbReference type="Proteomes" id="UP000587586"/>
    </source>
</evidence>
<protein>
    <submittedName>
        <fullName evidence="16">Uncharacterized protein</fullName>
    </submittedName>
</protein>
<sequence length="661" mass="74440">MSLRLRTSLYYAITVALVAFSYSAYRYLSWVSHSELPTFITFYPCVTLVAVFFGMGPGILATCLSVAITAFSIYAPPDSFAVSSLREVLSLALFSVIGLCISGLAESRRRFETRLLKQQEELESLVASRTGELAHKNTELEDEIARHRSTEEELVRLNEHLEQRVLERTTELARHVARLREEAEERRLAELALLASEERYRTVVEDQTELIARACPDGRLTFVNEVYCRFFGLSEAEVLGTPWQPQVFPEDLPQLEERLKLLSADNPVVVVENRVFSGRGELHWLQAVNRGTFDTQGNLVEIQVVARDICDRKQAEESLRKSEEQFRQMAETVEEVFWLTSPRGELIYVSPAFERIWGRSSVEVFQDPFLCLTATHADDVRQLTRYHDALRAGKAATLKYRILRPDGTLRWISDRGYPRKDRRGEVQYIAGVAFDITAQKESEDRLKRYAQRLITLEEQLRKEIAAELHDDVGQELTVLSLNLGHIGKHLAGSTGKRLQPTVEESRKLVRAIHGTVRNLMVNLRPVRLDEDGLVPVLGAYTEQYRKRTGIEVSFQATPDFPRLGAAREISLFRIAQEALHNVLKHAGASRVSVLLECTDGTARLSISDDGRGMVLSGTAPETADSGWGLTIMRERAELIGGSFRIHSEPGATSLSVELGGL</sequence>
<comment type="subcellular location">
    <subcellularLocation>
        <location evidence="1">Membrane</location>
        <topology evidence="1">Multi-pass membrane protein</topology>
    </subcellularLocation>
</comment>
<feature type="domain" description="Histidine kinase" evidence="13">
    <location>
        <begin position="467"/>
        <end position="661"/>
    </location>
</feature>
<evidence type="ECO:0000256" key="2">
    <source>
        <dbReference type="ARBA" id="ARBA00022553"/>
    </source>
</evidence>
<evidence type="ECO:0000256" key="6">
    <source>
        <dbReference type="ARBA" id="ARBA00022777"/>
    </source>
</evidence>
<dbReference type="InterPro" id="IPR013655">
    <property type="entry name" value="PAS_fold_3"/>
</dbReference>